<dbReference type="InterPro" id="IPR052027">
    <property type="entry name" value="PspC"/>
</dbReference>
<feature type="domain" description="Phage shock protein PspC N-terminal" evidence="7">
    <location>
        <begin position="80"/>
        <end position="135"/>
    </location>
</feature>
<keyword evidence="2" id="KW-1003">Cell membrane</keyword>
<comment type="subcellular location">
    <subcellularLocation>
        <location evidence="1">Cell membrane</location>
        <topology evidence="1">Single-pass membrane protein</topology>
    </subcellularLocation>
</comment>
<organism evidence="8 9">
    <name type="scientific">Deinobacterium chartae</name>
    <dbReference type="NCBI Taxonomy" id="521158"/>
    <lineage>
        <taxon>Bacteria</taxon>
        <taxon>Thermotogati</taxon>
        <taxon>Deinococcota</taxon>
        <taxon>Deinococci</taxon>
        <taxon>Deinococcales</taxon>
        <taxon>Deinococcaceae</taxon>
        <taxon>Deinobacterium</taxon>
    </lineage>
</organism>
<reference evidence="8 9" key="1">
    <citation type="submission" date="2020-08" db="EMBL/GenBank/DDBJ databases">
        <title>Genomic Encyclopedia of Type Strains, Phase IV (KMG-IV): sequencing the most valuable type-strain genomes for metagenomic binning, comparative biology and taxonomic classification.</title>
        <authorList>
            <person name="Goeker M."/>
        </authorList>
    </citation>
    <scope>NUCLEOTIDE SEQUENCE [LARGE SCALE GENOMIC DNA]</scope>
    <source>
        <strain evidence="8 9">DSM 21458</strain>
    </source>
</reference>
<keyword evidence="5 6" id="KW-0472">Membrane</keyword>
<keyword evidence="4 6" id="KW-1133">Transmembrane helix</keyword>
<gene>
    <name evidence="8" type="ORF">HNR42_000442</name>
</gene>
<dbReference type="Pfam" id="PF04024">
    <property type="entry name" value="PspC"/>
    <property type="match status" value="2"/>
</dbReference>
<dbReference type="PANTHER" id="PTHR33885">
    <property type="entry name" value="PHAGE SHOCK PROTEIN C"/>
    <property type="match status" value="1"/>
</dbReference>
<feature type="transmembrane region" description="Helical" evidence="6">
    <location>
        <begin position="34"/>
        <end position="61"/>
    </location>
</feature>
<protein>
    <submittedName>
        <fullName evidence="8">Phage shock protein PspC (Stress-responsive transcriptional regulator)</fullName>
    </submittedName>
</protein>
<dbReference type="GO" id="GO:0005886">
    <property type="term" value="C:plasma membrane"/>
    <property type="evidence" value="ECO:0007669"/>
    <property type="project" value="UniProtKB-SubCell"/>
</dbReference>
<evidence type="ECO:0000256" key="4">
    <source>
        <dbReference type="ARBA" id="ARBA00022989"/>
    </source>
</evidence>
<dbReference type="AlphaFoldDB" id="A0A841HYL0"/>
<dbReference type="PANTHER" id="PTHR33885:SF3">
    <property type="entry name" value="PHAGE SHOCK PROTEIN C"/>
    <property type="match status" value="1"/>
</dbReference>
<evidence type="ECO:0000313" key="8">
    <source>
        <dbReference type="EMBL" id="MBB6097028.1"/>
    </source>
</evidence>
<evidence type="ECO:0000256" key="3">
    <source>
        <dbReference type="ARBA" id="ARBA00022692"/>
    </source>
</evidence>
<accession>A0A841HYL0</accession>
<feature type="domain" description="Phage shock protein PspC N-terminal" evidence="7">
    <location>
        <begin position="3"/>
        <end position="64"/>
    </location>
</feature>
<evidence type="ECO:0000259" key="7">
    <source>
        <dbReference type="Pfam" id="PF04024"/>
    </source>
</evidence>
<proteinExistence type="predicted"/>
<name>A0A841HYL0_9DEIO</name>
<keyword evidence="9" id="KW-1185">Reference proteome</keyword>
<sequence length="137" mass="15147">MLKRWYRTRNDRILAGVLGGLGNVFGVHPAIFRVLFIFCAVSYLPLGVALLLAYAIAWIVLPEAEPGWERSFAPLLGDVRRSNEERMLTGVCGGLAEYYRINVTVLRAAWAILTLLTAGAGAFAYLLAWVLIPQEPL</sequence>
<feature type="transmembrane region" description="Helical" evidence="6">
    <location>
        <begin position="108"/>
        <end position="132"/>
    </location>
</feature>
<dbReference type="InterPro" id="IPR007168">
    <property type="entry name" value="Phageshock_PspC_N"/>
</dbReference>
<dbReference type="EMBL" id="JACHHG010000002">
    <property type="protein sequence ID" value="MBB6097028.1"/>
    <property type="molecule type" value="Genomic_DNA"/>
</dbReference>
<evidence type="ECO:0000313" key="9">
    <source>
        <dbReference type="Proteomes" id="UP000569951"/>
    </source>
</evidence>
<evidence type="ECO:0000256" key="5">
    <source>
        <dbReference type="ARBA" id="ARBA00023136"/>
    </source>
</evidence>
<evidence type="ECO:0000256" key="2">
    <source>
        <dbReference type="ARBA" id="ARBA00022475"/>
    </source>
</evidence>
<dbReference type="RefSeq" id="WP_221276865.1">
    <property type="nucleotide sequence ID" value="NZ_JACHHG010000002.1"/>
</dbReference>
<dbReference type="Proteomes" id="UP000569951">
    <property type="component" value="Unassembled WGS sequence"/>
</dbReference>
<evidence type="ECO:0000256" key="6">
    <source>
        <dbReference type="SAM" id="Phobius"/>
    </source>
</evidence>
<comment type="caution">
    <text evidence="8">The sequence shown here is derived from an EMBL/GenBank/DDBJ whole genome shotgun (WGS) entry which is preliminary data.</text>
</comment>
<evidence type="ECO:0000256" key="1">
    <source>
        <dbReference type="ARBA" id="ARBA00004162"/>
    </source>
</evidence>
<keyword evidence="3 6" id="KW-0812">Transmembrane</keyword>
<feature type="transmembrane region" description="Helical" evidence="6">
    <location>
        <begin position="12"/>
        <end position="28"/>
    </location>
</feature>